<evidence type="ECO:0000313" key="3">
    <source>
        <dbReference type="Proteomes" id="UP000474757"/>
    </source>
</evidence>
<name>A0A6B2JTP1_9RHOB</name>
<accession>A0A6B2JTP1</accession>
<protein>
    <submittedName>
        <fullName evidence="2">Copper chaperone PCu(A)C</fullName>
    </submittedName>
</protein>
<gene>
    <name evidence="2" type="ORF">GZA08_00985</name>
</gene>
<evidence type="ECO:0000313" key="2">
    <source>
        <dbReference type="EMBL" id="NDU99543.1"/>
    </source>
</evidence>
<dbReference type="AlphaFoldDB" id="A0A6B2JTP1"/>
<sequence length="149" mass="15370">MRLALAALTLLATPALADPELAEGYVTAPYAGASAAAAYLTIRNPDGEDLRLTGVSTPAAAEMMLHETVEEDGVVSMRPLGEMPVVPAGGELAMAPGAVHLMLTDLDPTLEEGALLPFLLLFEGGATLTADLPLDLPPYEHGAMMGMGE</sequence>
<feature type="chain" id="PRO_5025340687" evidence="1">
    <location>
        <begin position="18"/>
        <end position="149"/>
    </location>
</feature>
<keyword evidence="3" id="KW-1185">Reference proteome</keyword>
<dbReference type="InterPro" id="IPR007410">
    <property type="entry name" value="LpqE-like"/>
</dbReference>
<comment type="caution">
    <text evidence="2">The sequence shown here is derived from an EMBL/GenBank/DDBJ whole genome shotgun (WGS) entry which is preliminary data.</text>
</comment>
<dbReference type="InterPro" id="IPR058248">
    <property type="entry name" value="Lxx211020-like"/>
</dbReference>
<dbReference type="Pfam" id="PF04314">
    <property type="entry name" value="PCuAC"/>
    <property type="match status" value="1"/>
</dbReference>
<dbReference type="PANTHER" id="PTHR36302">
    <property type="entry name" value="BLR7088 PROTEIN"/>
    <property type="match status" value="1"/>
</dbReference>
<dbReference type="RefSeq" id="WP_163889129.1">
    <property type="nucleotide sequence ID" value="NZ_JAAFYS010000001.1"/>
</dbReference>
<organism evidence="2 3">
    <name type="scientific">Pseudoroseicyclus tamaricis</name>
    <dbReference type="NCBI Taxonomy" id="2705421"/>
    <lineage>
        <taxon>Bacteria</taxon>
        <taxon>Pseudomonadati</taxon>
        <taxon>Pseudomonadota</taxon>
        <taxon>Alphaproteobacteria</taxon>
        <taxon>Rhodobacterales</taxon>
        <taxon>Paracoccaceae</taxon>
        <taxon>Pseudoroseicyclus</taxon>
    </lineage>
</organism>
<proteinExistence type="predicted"/>
<reference evidence="2 3" key="1">
    <citation type="submission" date="2020-02" db="EMBL/GenBank/DDBJ databases">
        <title>Pseudoroseicyclus tamarix, sp. nov., isolated from offshore sediment of a Tamarix chinensis forest.</title>
        <authorList>
            <person name="Gai Y."/>
        </authorList>
    </citation>
    <scope>NUCLEOTIDE SEQUENCE [LARGE SCALE GENOMIC DNA]</scope>
    <source>
        <strain evidence="2 3">CLL3-39</strain>
    </source>
</reference>
<dbReference type="SUPFAM" id="SSF110087">
    <property type="entry name" value="DR1885-like metal-binding protein"/>
    <property type="match status" value="1"/>
</dbReference>
<dbReference type="PANTHER" id="PTHR36302:SF1">
    <property type="entry name" value="COPPER CHAPERONE PCU(A)C"/>
    <property type="match status" value="1"/>
</dbReference>
<dbReference type="EMBL" id="JAAGAB010000001">
    <property type="protein sequence ID" value="NDU99543.1"/>
    <property type="molecule type" value="Genomic_DNA"/>
</dbReference>
<keyword evidence="1" id="KW-0732">Signal</keyword>
<feature type="signal peptide" evidence="1">
    <location>
        <begin position="1"/>
        <end position="17"/>
    </location>
</feature>
<evidence type="ECO:0000256" key="1">
    <source>
        <dbReference type="SAM" id="SignalP"/>
    </source>
</evidence>
<dbReference type="Gene3D" id="2.60.40.1890">
    <property type="entry name" value="PCu(A)C copper chaperone"/>
    <property type="match status" value="1"/>
</dbReference>
<dbReference type="InterPro" id="IPR036182">
    <property type="entry name" value="PCuAC_sf"/>
</dbReference>
<dbReference type="Proteomes" id="UP000474757">
    <property type="component" value="Unassembled WGS sequence"/>
</dbReference>